<gene>
    <name evidence="2 3" type="primary">Nectin3</name>
</gene>
<proteinExistence type="predicted"/>
<dbReference type="Bgee" id="ENSMUSG00000022656">
    <property type="expression patterns" value="Expressed in seminiferous tubule of testis and 263 other cell types or tissues"/>
</dbReference>
<reference evidence="2" key="3">
    <citation type="submission" date="2025-08" db="UniProtKB">
        <authorList>
            <consortium name="Ensembl"/>
        </authorList>
    </citation>
    <scope>IDENTIFICATION</scope>
    <source>
        <strain evidence="2">C57BL/6J</strain>
    </source>
</reference>
<evidence type="ECO:0000313" key="2">
    <source>
        <dbReference type="Ensembl" id="ENSMUSP00000112567.2"/>
    </source>
</evidence>
<reference evidence="2" key="4">
    <citation type="submission" date="2025-09" db="UniProtKB">
        <authorList>
            <consortium name="Ensembl"/>
        </authorList>
    </citation>
    <scope>IDENTIFICATION</scope>
    <source>
        <strain evidence="2">C57BL/6J</strain>
    </source>
</reference>
<reference evidence="2 4" key="2">
    <citation type="journal article" date="2011" name="PLoS Biol.">
        <title>Modernizing reference genome assemblies.</title>
        <authorList>
            <person name="Church D.M."/>
            <person name="Schneider V.A."/>
            <person name="Graves T."/>
            <person name="Auger K."/>
            <person name="Cunningham F."/>
            <person name="Bouk N."/>
            <person name="Chen H.C."/>
            <person name="Agarwala R."/>
            <person name="McLaren W.M."/>
            <person name="Ritchie G.R."/>
            <person name="Albracht D."/>
            <person name="Kremitzki M."/>
            <person name="Rock S."/>
            <person name="Kotkiewicz H."/>
            <person name="Kremitzki C."/>
            <person name="Wollam A."/>
            <person name="Trani L."/>
            <person name="Fulton L."/>
            <person name="Fulton R."/>
            <person name="Matthews L."/>
            <person name="Whitehead S."/>
            <person name="Chow W."/>
            <person name="Torrance J."/>
            <person name="Dunn M."/>
            <person name="Harden G."/>
            <person name="Threadgold G."/>
            <person name="Wood J."/>
            <person name="Collins J."/>
            <person name="Heath P."/>
            <person name="Griffiths G."/>
            <person name="Pelan S."/>
            <person name="Grafham D."/>
            <person name="Eichler E.E."/>
            <person name="Weinstock G."/>
            <person name="Mardis E.R."/>
            <person name="Wilson R.K."/>
            <person name="Howe K."/>
            <person name="Flicek P."/>
            <person name="Hubbard T."/>
        </authorList>
    </citation>
    <scope>NUCLEOTIDE SEQUENCE [LARGE SCALE GENOMIC DNA]</scope>
    <source>
        <strain evidence="2 4">C57BL/6J</strain>
    </source>
</reference>
<dbReference type="Proteomes" id="UP000000589">
    <property type="component" value="Chromosome 16"/>
</dbReference>
<organism evidence="2 4">
    <name type="scientific">Mus musculus</name>
    <name type="common">Mouse</name>
    <dbReference type="NCBI Taxonomy" id="10090"/>
    <lineage>
        <taxon>Eukaryota</taxon>
        <taxon>Metazoa</taxon>
        <taxon>Chordata</taxon>
        <taxon>Craniata</taxon>
        <taxon>Vertebrata</taxon>
        <taxon>Euteleostomi</taxon>
        <taxon>Mammalia</taxon>
        <taxon>Eutheria</taxon>
        <taxon>Euarchontoglires</taxon>
        <taxon>Glires</taxon>
        <taxon>Rodentia</taxon>
        <taxon>Myomorpha</taxon>
        <taxon>Muroidea</taxon>
        <taxon>Muridae</taxon>
        <taxon>Murinae</taxon>
        <taxon>Mus</taxon>
        <taxon>Mus</taxon>
    </lineage>
</organism>
<feature type="region of interest" description="Disordered" evidence="1">
    <location>
        <begin position="31"/>
        <end position="100"/>
    </location>
</feature>
<dbReference type="HOGENOM" id="CLU_186235_0_0_1"/>
<dbReference type="MGI" id="MGI:1930171">
    <property type="gene designation" value="Nectin3"/>
</dbReference>
<dbReference type="AGR" id="MGI:1930171"/>
<evidence type="ECO:0000256" key="1">
    <source>
        <dbReference type="SAM" id="MobiDB-lite"/>
    </source>
</evidence>
<name>D3YWA3_MOUSE</name>
<evidence type="ECO:0000313" key="3">
    <source>
        <dbReference type="MGI" id="MGI:1930171"/>
    </source>
</evidence>
<dbReference type="Ensembl" id="ENSMUST00000121803.8">
    <property type="protein sequence ID" value="ENSMUSP00000112567.2"/>
    <property type="gene ID" value="ENSMUSG00000022656.16"/>
</dbReference>
<dbReference type="VEuPathDB" id="HostDB:ENSMUSG00000022656"/>
<dbReference type="GeneTree" id="ENSGT00940000156028"/>
<accession>D3YWA3</accession>
<sequence>MSSFQHPWERVSDVRLCRQLTTEHLPLQTQFKEKGAGGLQPSNGPISRRFDYEDESTMQEDGTQRMCPLYSQMCHQDRSPRQHHPRNPERLYINPREHYV</sequence>
<dbReference type="ProteomicsDB" id="320896"/>
<protein>
    <submittedName>
        <fullName evidence="2">Nectin cell adhesion molecule 3</fullName>
    </submittedName>
</protein>
<reference evidence="2 4" key="1">
    <citation type="journal article" date="2009" name="PLoS Biol.">
        <title>Lineage-specific biology revealed by a finished genome assembly of the mouse.</title>
        <authorList>
            <consortium name="Mouse Genome Sequencing Consortium"/>
            <person name="Church D.M."/>
            <person name="Goodstadt L."/>
            <person name="Hillier L.W."/>
            <person name="Zody M.C."/>
            <person name="Goldstein S."/>
            <person name="She X."/>
            <person name="Bult C.J."/>
            <person name="Agarwala R."/>
            <person name="Cherry J.L."/>
            <person name="DiCuccio M."/>
            <person name="Hlavina W."/>
            <person name="Kapustin Y."/>
            <person name="Meric P."/>
            <person name="Maglott D."/>
            <person name="Birtle Z."/>
            <person name="Marques A.C."/>
            <person name="Graves T."/>
            <person name="Zhou S."/>
            <person name="Teague B."/>
            <person name="Potamousis K."/>
            <person name="Churas C."/>
            <person name="Place M."/>
            <person name="Herschleb J."/>
            <person name="Runnheim R."/>
            <person name="Forrest D."/>
            <person name="Amos-Landgraf J."/>
            <person name="Schwartz D.C."/>
            <person name="Cheng Z."/>
            <person name="Lindblad-Toh K."/>
            <person name="Eichler E.E."/>
            <person name="Ponting C.P."/>
        </authorList>
    </citation>
    <scope>NUCLEOTIDE SEQUENCE [LARGE SCALE GENOMIC DNA]</scope>
    <source>
        <strain evidence="2 4">C57BL/6J</strain>
    </source>
</reference>
<dbReference type="AlphaFoldDB" id="D3YWA3"/>
<dbReference type="ExpressionAtlas" id="D3YWA3">
    <property type="expression patterns" value="baseline and differential"/>
</dbReference>
<dbReference type="Antibodypedia" id="2646">
    <property type="antibodies" value="362 antibodies from 35 providers"/>
</dbReference>
<keyword evidence="4" id="KW-1185">Reference proteome</keyword>
<evidence type="ECO:0000313" key="4">
    <source>
        <dbReference type="Proteomes" id="UP000000589"/>
    </source>
</evidence>